<evidence type="ECO:0000256" key="1">
    <source>
        <dbReference type="ARBA" id="ARBA00000085"/>
    </source>
</evidence>
<evidence type="ECO:0000256" key="4">
    <source>
        <dbReference type="ARBA" id="ARBA00022679"/>
    </source>
</evidence>
<evidence type="ECO:0000256" key="3">
    <source>
        <dbReference type="ARBA" id="ARBA00022553"/>
    </source>
</evidence>
<dbReference type="InterPro" id="IPR004358">
    <property type="entry name" value="Sig_transdc_His_kin-like_C"/>
</dbReference>
<keyword evidence="9" id="KW-0812">Transmembrane</keyword>
<comment type="catalytic activity">
    <reaction evidence="1">
        <text>ATP + protein L-histidine = ADP + protein N-phospho-L-histidine.</text>
        <dbReference type="EC" id="2.7.13.3"/>
    </reaction>
</comment>
<feature type="transmembrane region" description="Helical" evidence="9">
    <location>
        <begin position="159"/>
        <end position="180"/>
    </location>
</feature>
<dbReference type="Proteomes" id="UP000031876">
    <property type="component" value="Chromosome"/>
</dbReference>
<feature type="transmembrane region" description="Helical" evidence="9">
    <location>
        <begin position="122"/>
        <end position="147"/>
    </location>
</feature>
<dbReference type="RefSeq" id="WP_000584804.1">
    <property type="nucleotide sequence ID" value="NZ_CP009335.1"/>
</dbReference>
<feature type="domain" description="Histidine kinase" evidence="10">
    <location>
        <begin position="271"/>
        <end position="433"/>
    </location>
</feature>
<feature type="transmembrane region" description="Helical" evidence="9">
    <location>
        <begin position="39"/>
        <end position="55"/>
    </location>
</feature>
<dbReference type="EMBL" id="CP053980">
    <property type="protein sequence ID" value="QKH27880.1"/>
    <property type="molecule type" value="Genomic_DNA"/>
</dbReference>
<dbReference type="InterPro" id="IPR036890">
    <property type="entry name" value="HATPase_C_sf"/>
</dbReference>
<organism evidence="12 14">
    <name type="scientific">Bacillus thuringiensis</name>
    <dbReference type="NCBI Taxonomy" id="1428"/>
    <lineage>
        <taxon>Bacteria</taxon>
        <taxon>Bacillati</taxon>
        <taxon>Bacillota</taxon>
        <taxon>Bacilli</taxon>
        <taxon>Bacillales</taxon>
        <taxon>Bacillaceae</taxon>
        <taxon>Bacillus</taxon>
        <taxon>Bacillus cereus group</taxon>
    </lineage>
</organism>
<sequence>MIILNLSNLVKKDIYILVLMILTVPLVGEIKSFPLNETFRMSFGAPTFFFFLLLFRRIPAFLPGFLTAIVVVVFRISMDVIIKGNMDWLAAFHTHYPSFFFYFTYSYLFHLAKIKRFYHQPLMIGLIGCMIEILSDCVELMIQYFVLKTSITSEAINEIIVIACSHSFIVLSFFNMMKLYEAQSRERHIKKQNEHMLMLISNLYEDAVHLKKTLQDAENITKKSYDLYKTLDSFENKQIDFQFQDLRQQALQIAGEVHDVKKDNQRIFAGLSKLISDESFTDYMSVHELVNIIIRANTKYAQLLKKDIQFVYKIDGVHSHYHIYTILSIINNIVTNAVEAIQGMGTITIDINKDHHFVEFQIGDNGPGISSKYKDSIFEPGFTSKYDNLGNPSTGIGLSYVKEMVEQLEGDVTLEDRTEGKGSIFKIRLGIDHIISKG</sequence>
<name>A0A0B5NWM0_BACTU</name>
<dbReference type="EC" id="2.7.13.3" evidence="2"/>
<evidence type="ECO:0000313" key="11">
    <source>
        <dbReference type="EMBL" id="AJG77852.1"/>
    </source>
</evidence>
<feature type="transmembrane region" description="Helical" evidence="9">
    <location>
        <begin position="62"/>
        <end position="82"/>
    </location>
</feature>
<keyword evidence="9" id="KW-1133">Transmembrane helix</keyword>
<reference evidence="12 14" key="2">
    <citation type="submission" date="2020-05" db="EMBL/GenBank/DDBJ databases">
        <title>FDA dAtabase for Regulatory Grade micrObial Sequences (FDA-ARGOS): Supporting development and validation of Infectious Disease Dx tests.</title>
        <authorList>
            <person name="Nelson B."/>
            <person name="Plummer A."/>
            <person name="Tallon L."/>
            <person name="Sadzewicz L."/>
            <person name="Zhao X."/>
            <person name="Vavikolanu K."/>
            <person name="Mehta A."/>
            <person name="Aluvathingal J."/>
            <person name="Nadendla S."/>
            <person name="Myers T."/>
            <person name="Yan Y."/>
            <person name="Sichtig H."/>
        </authorList>
    </citation>
    <scope>NUCLEOTIDE SEQUENCE [LARGE SCALE GENOMIC DNA]</scope>
    <source>
        <strain evidence="12 14">FDAARGOS_795</strain>
    </source>
</reference>
<proteinExistence type="predicted"/>
<evidence type="ECO:0000256" key="5">
    <source>
        <dbReference type="ARBA" id="ARBA00022741"/>
    </source>
</evidence>
<dbReference type="InterPro" id="IPR050980">
    <property type="entry name" value="2C_sensor_his_kinase"/>
</dbReference>
<dbReference type="SMART" id="SM00387">
    <property type="entry name" value="HATPase_c"/>
    <property type="match status" value="1"/>
</dbReference>
<evidence type="ECO:0000259" key="10">
    <source>
        <dbReference type="PROSITE" id="PS50109"/>
    </source>
</evidence>
<evidence type="ECO:0000313" key="12">
    <source>
        <dbReference type="EMBL" id="QKH27880.1"/>
    </source>
</evidence>
<dbReference type="Pfam" id="PF02518">
    <property type="entry name" value="HATPase_c"/>
    <property type="match status" value="1"/>
</dbReference>
<dbReference type="InterPro" id="IPR005467">
    <property type="entry name" value="His_kinase_dom"/>
</dbReference>
<keyword evidence="8" id="KW-0902">Two-component regulatory system</keyword>
<evidence type="ECO:0000313" key="13">
    <source>
        <dbReference type="Proteomes" id="UP000031876"/>
    </source>
</evidence>
<dbReference type="GO" id="GO:0000160">
    <property type="term" value="P:phosphorelay signal transduction system"/>
    <property type="evidence" value="ECO:0007669"/>
    <property type="project" value="UniProtKB-KW"/>
</dbReference>
<dbReference type="EMBL" id="CP009335">
    <property type="protein sequence ID" value="AJG77852.1"/>
    <property type="molecule type" value="Genomic_DNA"/>
</dbReference>
<evidence type="ECO:0000256" key="2">
    <source>
        <dbReference type="ARBA" id="ARBA00012438"/>
    </source>
</evidence>
<accession>A0A0B5NWM0</accession>
<feature type="transmembrane region" description="Helical" evidence="9">
    <location>
        <begin position="88"/>
        <end position="110"/>
    </location>
</feature>
<feature type="transmembrane region" description="Helical" evidence="9">
    <location>
        <begin position="14"/>
        <end position="33"/>
    </location>
</feature>
<keyword evidence="6 11" id="KW-0418">Kinase</keyword>
<dbReference type="CDD" id="cd00075">
    <property type="entry name" value="HATPase"/>
    <property type="match status" value="1"/>
</dbReference>
<dbReference type="PRINTS" id="PR00344">
    <property type="entry name" value="BCTRLSENSOR"/>
</dbReference>
<keyword evidence="9" id="KW-0472">Membrane</keyword>
<evidence type="ECO:0000256" key="9">
    <source>
        <dbReference type="SAM" id="Phobius"/>
    </source>
</evidence>
<reference evidence="11 13" key="1">
    <citation type="journal article" date="2015" name="Genome Announc.">
        <title>Complete genome sequences for 35 biothreat assay-relevant bacillus species.</title>
        <authorList>
            <person name="Johnson S.L."/>
            <person name="Daligault H.E."/>
            <person name="Davenport K.W."/>
            <person name="Jaissle J."/>
            <person name="Frey K.G."/>
            <person name="Ladner J.T."/>
            <person name="Broomall S.M."/>
            <person name="Bishop-Lilly K.A."/>
            <person name="Bruce D.C."/>
            <person name="Gibbons H.S."/>
            <person name="Coyne S.R."/>
            <person name="Lo C.C."/>
            <person name="Meincke L."/>
            <person name="Munk A.C."/>
            <person name="Koroleva G.I."/>
            <person name="Rosenzweig C.N."/>
            <person name="Palacios G.F."/>
            <person name="Redden C.L."/>
            <person name="Minogue T.D."/>
            <person name="Chain P.S."/>
        </authorList>
    </citation>
    <scope>NUCLEOTIDE SEQUENCE [LARGE SCALE GENOMIC DNA]</scope>
    <source>
        <strain evidence="11 13">HD1011</strain>
    </source>
</reference>
<evidence type="ECO:0000313" key="14">
    <source>
        <dbReference type="Proteomes" id="UP000501107"/>
    </source>
</evidence>
<keyword evidence="5" id="KW-0547">Nucleotide-binding</keyword>
<dbReference type="Proteomes" id="UP000501107">
    <property type="component" value="Chromosome"/>
</dbReference>
<evidence type="ECO:0000256" key="8">
    <source>
        <dbReference type="ARBA" id="ARBA00023012"/>
    </source>
</evidence>
<protein>
    <recommendedName>
        <fullName evidence="2">histidine kinase</fullName>
        <ecNumber evidence="2">2.7.13.3</ecNumber>
    </recommendedName>
</protein>
<keyword evidence="3" id="KW-0597">Phosphoprotein</keyword>
<dbReference type="InterPro" id="IPR003594">
    <property type="entry name" value="HATPase_dom"/>
</dbReference>
<evidence type="ECO:0000256" key="7">
    <source>
        <dbReference type="ARBA" id="ARBA00022840"/>
    </source>
</evidence>
<dbReference type="SUPFAM" id="SSF55874">
    <property type="entry name" value="ATPase domain of HSP90 chaperone/DNA topoisomerase II/histidine kinase"/>
    <property type="match status" value="1"/>
</dbReference>
<dbReference type="PANTHER" id="PTHR44936">
    <property type="entry name" value="SENSOR PROTEIN CREC"/>
    <property type="match status" value="1"/>
</dbReference>
<keyword evidence="4" id="KW-0808">Transferase</keyword>
<dbReference type="Gene3D" id="3.30.565.10">
    <property type="entry name" value="Histidine kinase-like ATPase, C-terminal domain"/>
    <property type="match status" value="1"/>
</dbReference>
<keyword evidence="7" id="KW-0067">ATP-binding</keyword>
<dbReference type="PROSITE" id="PS50109">
    <property type="entry name" value="HIS_KIN"/>
    <property type="match status" value="1"/>
</dbReference>
<gene>
    <name evidence="11" type="ORF">BF38_4314</name>
    <name evidence="12" type="ORF">FOC89_29315</name>
</gene>
<dbReference type="KEGG" id="btw:BF38_4314"/>
<dbReference type="AlphaFoldDB" id="A0A0B5NWM0"/>
<dbReference type="PANTHER" id="PTHR44936:SF9">
    <property type="entry name" value="SENSOR PROTEIN CREC"/>
    <property type="match status" value="1"/>
</dbReference>
<dbReference type="GO" id="GO:0004673">
    <property type="term" value="F:protein histidine kinase activity"/>
    <property type="evidence" value="ECO:0007669"/>
    <property type="project" value="UniProtKB-EC"/>
</dbReference>
<dbReference type="GO" id="GO:0005524">
    <property type="term" value="F:ATP binding"/>
    <property type="evidence" value="ECO:0007669"/>
    <property type="project" value="UniProtKB-KW"/>
</dbReference>
<evidence type="ECO:0000256" key="6">
    <source>
        <dbReference type="ARBA" id="ARBA00022777"/>
    </source>
</evidence>